<evidence type="ECO:0000313" key="2">
    <source>
        <dbReference type="EMBL" id="MBO1625534.1"/>
    </source>
</evidence>
<proteinExistence type="predicted"/>
<keyword evidence="3" id="KW-1185">Reference proteome</keyword>
<evidence type="ECO:0000256" key="1">
    <source>
        <dbReference type="SAM" id="MobiDB-lite"/>
    </source>
</evidence>
<sequence>MGHNQNPFTTKKRTANGQYDKEAHSIDSHGNFVPNTPTNDAVLRAERSKNK</sequence>
<dbReference type="Proteomes" id="UP000677611">
    <property type="component" value="Unassembled WGS sequence"/>
</dbReference>
<protein>
    <recommendedName>
        <fullName evidence="4">Small, acid-soluble spore protein K</fullName>
    </recommendedName>
</protein>
<reference evidence="2 3" key="1">
    <citation type="submission" date="2021-03" db="EMBL/GenBank/DDBJ databases">
        <title>Identification of novel Bacillus strains.</title>
        <authorList>
            <person name="Xiao Z."/>
            <person name="Li Y."/>
            <person name="Shen J."/>
        </authorList>
    </citation>
    <scope>NUCLEOTIDE SEQUENCE [LARGE SCALE GENOMIC DNA]</scope>
    <source>
        <strain evidence="2 3">SY8</strain>
    </source>
</reference>
<comment type="caution">
    <text evidence="2">The sequence shown here is derived from an EMBL/GenBank/DDBJ whole genome shotgun (WGS) entry which is preliminary data.</text>
</comment>
<name>A0ABS3NX79_9BACI</name>
<accession>A0ABS3NX79</accession>
<dbReference type="EMBL" id="JAGDQJ010000011">
    <property type="protein sequence ID" value="MBO1625534.1"/>
    <property type="molecule type" value="Genomic_DNA"/>
</dbReference>
<evidence type="ECO:0008006" key="4">
    <source>
        <dbReference type="Google" id="ProtNLM"/>
    </source>
</evidence>
<dbReference type="RefSeq" id="WP_208017479.1">
    <property type="nucleotide sequence ID" value="NZ_JAGDQJ010000011.1"/>
</dbReference>
<gene>
    <name evidence="2" type="ORF">J4P90_09795</name>
</gene>
<feature type="region of interest" description="Disordered" evidence="1">
    <location>
        <begin position="1"/>
        <end position="51"/>
    </location>
</feature>
<evidence type="ECO:0000313" key="3">
    <source>
        <dbReference type="Proteomes" id="UP000677611"/>
    </source>
</evidence>
<organism evidence="2 3">
    <name type="scientific">Bacillus arachidis</name>
    <dbReference type="NCBI Taxonomy" id="2819290"/>
    <lineage>
        <taxon>Bacteria</taxon>
        <taxon>Bacillati</taxon>
        <taxon>Bacillota</taxon>
        <taxon>Bacilli</taxon>
        <taxon>Bacillales</taxon>
        <taxon>Bacillaceae</taxon>
        <taxon>Bacillus</taxon>
    </lineage>
</organism>